<organism evidence="1">
    <name type="scientific">Zea mays</name>
    <name type="common">Maize</name>
    <dbReference type="NCBI Taxonomy" id="4577"/>
    <lineage>
        <taxon>Eukaryota</taxon>
        <taxon>Viridiplantae</taxon>
        <taxon>Streptophyta</taxon>
        <taxon>Embryophyta</taxon>
        <taxon>Tracheophyta</taxon>
        <taxon>Spermatophyta</taxon>
        <taxon>Magnoliopsida</taxon>
        <taxon>Liliopsida</taxon>
        <taxon>Poales</taxon>
        <taxon>Poaceae</taxon>
        <taxon>PACMAD clade</taxon>
        <taxon>Panicoideae</taxon>
        <taxon>Andropogonodae</taxon>
        <taxon>Andropogoneae</taxon>
        <taxon>Tripsacinae</taxon>
        <taxon>Zea</taxon>
    </lineage>
</organism>
<sequence>MHEFICKEEQNCDQRTKNQRERPTYVQLYTHTQKWRAIPATGGSSRRRIRSAAGRSALEAGRAAPSPPEVLLQRHGGGGGEDDHTGALLHLRQGDWEQVGPLPRPPPGRLLGRGCSGCSGTVPLLLQANAHDPC</sequence>
<dbReference type="EMBL" id="CM000786">
    <property type="protein sequence ID" value="AQK39615.1"/>
    <property type="molecule type" value="Genomic_DNA"/>
</dbReference>
<accession>K7TJ78</accession>
<protein>
    <submittedName>
        <fullName evidence="1">DNA-directed RNA polymerases II IV and V subunit 10</fullName>
    </submittedName>
</protein>
<reference evidence="1" key="1">
    <citation type="submission" date="2015-12" db="EMBL/GenBank/DDBJ databases">
        <title>Update maize B73 reference genome by single molecule sequencing technologies.</title>
        <authorList>
            <consortium name="Maize Genome Sequencing Project"/>
            <person name="Ware D."/>
        </authorList>
    </citation>
    <scope>NUCLEOTIDE SEQUENCE</scope>
    <source>
        <tissue evidence="1">Seedling</tissue>
    </source>
</reference>
<keyword evidence="1" id="KW-0240">DNA-directed RNA polymerase</keyword>
<name>K7TJ78_MAIZE</name>
<proteinExistence type="predicted"/>
<evidence type="ECO:0000313" key="1">
    <source>
        <dbReference type="EMBL" id="AQK39615.1"/>
    </source>
</evidence>
<dbReference type="AlphaFoldDB" id="K7TJ78"/>
<gene>
    <name evidence="1" type="ORF">ZEAMMB73_Zm00001d023587</name>
</gene>
<keyword evidence="1" id="KW-0804">Transcription</keyword>
<dbReference type="HOGENOM" id="CLU_1899235_0_0_1"/>
<dbReference type="GO" id="GO:0000428">
    <property type="term" value="C:DNA-directed RNA polymerase complex"/>
    <property type="evidence" value="ECO:0007669"/>
    <property type="project" value="UniProtKB-KW"/>
</dbReference>